<reference evidence="3" key="1">
    <citation type="submission" date="2021-02" db="EMBL/GenBank/DDBJ databases">
        <authorList>
            <person name="Palmer J.M."/>
        </authorList>
    </citation>
    <scope>NUCLEOTIDE SEQUENCE</scope>
    <source>
        <strain evidence="3">SCRP734</strain>
    </source>
</reference>
<name>A0A8T1VS04_9STRA</name>
<dbReference type="AlphaFoldDB" id="A0A8T1VS04"/>
<sequence>MLYSRSTSMNNTRRRRARLTASRLRRSKLLTEVAMRKMNLDPEKTMQMEHISEQLSPEDISFFHHIFRQIDSTWRATSACGLGAFGSDFNCLWAAADSSGIMLRSELHEALTLLGISPSDKELDEYLLVADADGSKAIDLQEWVVLCGMIVTPPHDEEDLLGAFHCLFPNEQDIPVVVFRTKMQRILENAYAHLPDSNQHEVSCYVDDVLSALDPNNTECIDVQECIRILSAPYHSKPPPPPSPTAEKQQQQQQSSEREKKQQEDDN</sequence>
<evidence type="ECO:0000313" key="3">
    <source>
        <dbReference type="EMBL" id="KAG7383736.1"/>
    </source>
</evidence>
<dbReference type="PROSITE" id="PS50222">
    <property type="entry name" value="EF_HAND_2"/>
    <property type="match status" value="1"/>
</dbReference>
<feature type="compositionally biased region" description="Basic and acidic residues" evidence="1">
    <location>
        <begin position="256"/>
        <end position="267"/>
    </location>
</feature>
<proteinExistence type="predicted"/>
<dbReference type="EMBL" id="JAGDFM010000168">
    <property type="protein sequence ID" value="KAG7383736.1"/>
    <property type="molecule type" value="Genomic_DNA"/>
</dbReference>
<comment type="caution">
    <text evidence="3">The sequence shown here is derived from an EMBL/GenBank/DDBJ whole genome shotgun (WGS) entry which is preliminary data.</text>
</comment>
<dbReference type="GO" id="GO:0005509">
    <property type="term" value="F:calcium ion binding"/>
    <property type="evidence" value="ECO:0007669"/>
    <property type="project" value="InterPro"/>
</dbReference>
<feature type="region of interest" description="Disordered" evidence="1">
    <location>
        <begin position="232"/>
        <end position="267"/>
    </location>
</feature>
<feature type="domain" description="EF-hand" evidence="2">
    <location>
        <begin position="118"/>
        <end position="153"/>
    </location>
</feature>
<dbReference type="InterPro" id="IPR002048">
    <property type="entry name" value="EF_hand_dom"/>
</dbReference>
<dbReference type="PROSITE" id="PS00018">
    <property type="entry name" value="EF_HAND_1"/>
    <property type="match status" value="1"/>
</dbReference>
<accession>A0A8T1VS04</accession>
<gene>
    <name evidence="3" type="ORF">PHYPSEUDO_003351</name>
</gene>
<organism evidence="3 4">
    <name type="scientific">Phytophthora pseudosyringae</name>
    <dbReference type="NCBI Taxonomy" id="221518"/>
    <lineage>
        <taxon>Eukaryota</taxon>
        <taxon>Sar</taxon>
        <taxon>Stramenopiles</taxon>
        <taxon>Oomycota</taxon>
        <taxon>Peronosporomycetes</taxon>
        <taxon>Peronosporales</taxon>
        <taxon>Peronosporaceae</taxon>
        <taxon>Phytophthora</taxon>
    </lineage>
</organism>
<dbReference type="CDD" id="cd00051">
    <property type="entry name" value="EFh"/>
    <property type="match status" value="1"/>
</dbReference>
<keyword evidence="4" id="KW-1185">Reference proteome</keyword>
<protein>
    <recommendedName>
        <fullName evidence="2">EF-hand domain-containing protein</fullName>
    </recommendedName>
</protein>
<evidence type="ECO:0000259" key="2">
    <source>
        <dbReference type="PROSITE" id="PS50222"/>
    </source>
</evidence>
<dbReference type="Proteomes" id="UP000694044">
    <property type="component" value="Unassembled WGS sequence"/>
</dbReference>
<dbReference type="InterPro" id="IPR018247">
    <property type="entry name" value="EF_Hand_1_Ca_BS"/>
</dbReference>
<dbReference type="OrthoDB" id="186625at2759"/>
<evidence type="ECO:0000313" key="4">
    <source>
        <dbReference type="Proteomes" id="UP000694044"/>
    </source>
</evidence>
<evidence type="ECO:0000256" key="1">
    <source>
        <dbReference type="SAM" id="MobiDB-lite"/>
    </source>
</evidence>
<dbReference type="SMART" id="SM00054">
    <property type="entry name" value="EFh"/>
    <property type="match status" value="2"/>
</dbReference>